<dbReference type="Proteomes" id="UP000000663">
    <property type="component" value="Chromosome"/>
</dbReference>
<dbReference type="EMBL" id="AM114193">
    <property type="protein sequence ID" value="CAJ37325.1"/>
    <property type="molecule type" value="Genomic_DNA"/>
</dbReference>
<protein>
    <submittedName>
        <fullName evidence="1">Uncharacterized protein</fullName>
    </submittedName>
</protein>
<name>Q0W2R8_METAR</name>
<dbReference type="AlphaFoldDB" id="Q0W2R8"/>
<dbReference type="KEGG" id="rci:RCIX2206"/>
<gene>
    <name evidence="1" type="ORF">RCIX2206</name>
</gene>
<organism evidence="1 2">
    <name type="scientific">Methanocella arvoryzae (strain DSM 22066 / NBRC 105507 / MRE50)</name>
    <dbReference type="NCBI Taxonomy" id="351160"/>
    <lineage>
        <taxon>Archaea</taxon>
        <taxon>Methanobacteriati</taxon>
        <taxon>Methanobacteriota</taxon>
        <taxon>Stenosarchaea group</taxon>
        <taxon>Methanomicrobia</taxon>
        <taxon>Methanocellales</taxon>
        <taxon>Methanocellaceae</taxon>
        <taxon>Methanocella</taxon>
    </lineage>
</organism>
<evidence type="ECO:0000313" key="2">
    <source>
        <dbReference type="Proteomes" id="UP000000663"/>
    </source>
</evidence>
<keyword evidence="2" id="KW-1185">Reference proteome</keyword>
<dbReference type="STRING" id="351160.RCIX2206"/>
<sequence>MQSYRYLFTYVNTYTKCMKNTKSTPTAPSGLKTIKIAEHTHDQLQIIKVLRKEKTLSDAIDSVCRDVAFDQQLSKDLRDFGMTLEGTSPKYAIHDAIVLLWEDRVIDDDLYVELEKLKSVIGCETMNDVYKFLLQEYQQKKE</sequence>
<reference evidence="1 2" key="1">
    <citation type="journal article" date="2006" name="Science">
        <title>Genome of rice cluster I archaea -- the key methane producers in the rice rhizosphere.</title>
        <authorList>
            <person name="Erkel C."/>
            <person name="Kube M."/>
            <person name="Reinhardt R."/>
            <person name="Liesack W."/>
        </authorList>
    </citation>
    <scope>NUCLEOTIDE SEQUENCE [LARGE SCALE GENOMIC DNA]</scope>
    <source>
        <strain evidence="2">DSM 22066 / NBRC 105507 / MRE50</strain>
    </source>
</reference>
<evidence type="ECO:0000313" key="1">
    <source>
        <dbReference type="EMBL" id="CAJ37325.1"/>
    </source>
</evidence>
<accession>Q0W2R8</accession>
<proteinExistence type="predicted"/>